<name>A0A7X0SQQ5_9BACL</name>
<evidence type="ECO:0000313" key="1">
    <source>
        <dbReference type="EMBL" id="MBB6733185.1"/>
    </source>
</evidence>
<reference evidence="1 2" key="1">
    <citation type="submission" date="2020-08" db="EMBL/GenBank/DDBJ databases">
        <title>Cohnella phylogeny.</title>
        <authorList>
            <person name="Dunlap C."/>
        </authorList>
    </citation>
    <scope>NUCLEOTIDE SEQUENCE [LARGE SCALE GENOMIC DNA]</scope>
    <source>
        <strain evidence="1 2">CBP 2801</strain>
    </source>
</reference>
<dbReference type="AlphaFoldDB" id="A0A7X0SQQ5"/>
<sequence length="140" mass="15666">MSDLSAFFAENAAGDVTETLVVSERFQDRDGHPVPWKLRSITAAEDEECRKAATRRVKGKGGQYTTETSTEEYLAKMAVACVVFPNLKDAELQKSYGVLGAENLLRKMLRAGEYVNLIQKVQEINGYDKDMNELVDEVKN</sequence>
<keyword evidence="2" id="KW-1185">Reference proteome</keyword>
<dbReference type="InterPro" id="IPR014986">
    <property type="entry name" value="XkdN-like"/>
</dbReference>
<evidence type="ECO:0000313" key="2">
    <source>
        <dbReference type="Proteomes" id="UP000564644"/>
    </source>
</evidence>
<accession>A0A7X0SQQ5</accession>
<dbReference type="Proteomes" id="UP000564644">
    <property type="component" value="Unassembled WGS sequence"/>
</dbReference>
<dbReference type="RefSeq" id="WP_185130833.1">
    <property type="nucleotide sequence ID" value="NZ_JACJVO010000024.1"/>
</dbReference>
<dbReference type="InterPro" id="IPR038559">
    <property type="entry name" value="XkdN-like_sf"/>
</dbReference>
<protein>
    <submittedName>
        <fullName evidence="1">Phage portal protein</fullName>
    </submittedName>
</protein>
<proteinExistence type="predicted"/>
<comment type="caution">
    <text evidence="1">The sequence shown here is derived from an EMBL/GenBank/DDBJ whole genome shotgun (WGS) entry which is preliminary data.</text>
</comment>
<dbReference type="EMBL" id="JACJVO010000024">
    <property type="protein sequence ID" value="MBB6733185.1"/>
    <property type="molecule type" value="Genomic_DNA"/>
</dbReference>
<dbReference type="Pfam" id="PF08890">
    <property type="entry name" value="Phage_TAC_5"/>
    <property type="match status" value="1"/>
</dbReference>
<gene>
    <name evidence="1" type="ORF">H7C18_19890</name>
</gene>
<organism evidence="1 2">
    <name type="scientific">Cohnella zeiphila</name>
    <dbReference type="NCBI Taxonomy" id="2761120"/>
    <lineage>
        <taxon>Bacteria</taxon>
        <taxon>Bacillati</taxon>
        <taxon>Bacillota</taxon>
        <taxon>Bacilli</taxon>
        <taxon>Bacillales</taxon>
        <taxon>Paenibacillaceae</taxon>
        <taxon>Cohnella</taxon>
    </lineage>
</organism>
<dbReference type="Gene3D" id="3.30.2220.30">
    <property type="match status" value="1"/>
</dbReference>